<dbReference type="Proteomes" id="UP000030745">
    <property type="component" value="Unassembled WGS sequence"/>
</dbReference>
<keyword evidence="2" id="KW-1185">Reference proteome</keyword>
<gene>
    <name evidence="1" type="ORF">SPRG_14398</name>
</gene>
<dbReference type="OrthoDB" id="123735at2759"/>
<dbReference type="GeneID" id="24136205"/>
<evidence type="ECO:0000313" key="1">
    <source>
        <dbReference type="EMBL" id="KDO20262.1"/>
    </source>
</evidence>
<dbReference type="AlphaFoldDB" id="A0A067C0D4"/>
<evidence type="ECO:0000313" key="2">
    <source>
        <dbReference type="Proteomes" id="UP000030745"/>
    </source>
</evidence>
<name>A0A067C0D4_SAPPC</name>
<sequence>MTGLIFVTIDFPPIESVGRKYLLAWKKKRDKYDKAVLEHSKATGVPVKVYNKKWIDSIERDLLETVCMLKWDIDIDDLTEKEFQRRLTELMHERANDGTHTNTHTTDDYVAFFKGLKIKYDADEDVFGQVASFITDAQTIIETHALQEDMKTSGPRRAILKIITDQLEPAQLRNAMRDVLRIHNRSRLK</sequence>
<dbReference type="KEGG" id="spar:SPRG_14398"/>
<dbReference type="VEuPathDB" id="FungiDB:SPRG_14398"/>
<dbReference type="EMBL" id="KK583317">
    <property type="protein sequence ID" value="KDO20262.1"/>
    <property type="molecule type" value="Genomic_DNA"/>
</dbReference>
<proteinExistence type="predicted"/>
<organism evidence="1 2">
    <name type="scientific">Saprolegnia parasitica (strain CBS 223.65)</name>
    <dbReference type="NCBI Taxonomy" id="695850"/>
    <lineage>
        <taxon>Eukaryota</taxon>
        <taxon>Sar</taxon>
        <taxon>Stramenopiles</taxon>
        <taxon>Oomycota</taxon>
        <taxon>Saprolegniomycetes</taxon>
        <taxon>Saprolegniales</taxon>
        <taxon>Saprolegniaceae</taxon>
        <taxon>Saprolegnia</taxon>
    </lineage>
</organism>
<reference evidence="1 2" key="1">
    <citation type="journal article" date="2013" name="PLoS Genet.">
        <title>Distinctive expansion of potential virulence genes in the genome of the oomycete fish pathogen Saprolegnia parasitica.</title>
        <authorList>
            <person name="Jiang R.H."/>
            <person name="de Bruijn I."/>
            <person name="Haas B.J."/>
            <person name="Belmonte R."/>
            <person name="Lobach L."/>
            <person name="Christie J."/>
            <person name="van den Ackerveken G."/>
            <person name="Bottin A."/>
            <person name="Bulone V."/>
            <person name="Diaz-Moreno S.M."/>
            <person name="Dumas B."/>
            <person name="Fan L."/>
            <person name="Gaulin E."/>
            <person name="Govers F."/>
            <person name="Grenville-Briggs L.J."/>
            <person name="Horner N.R."/>
            <person name="Levin J.Z."/>
            <person name="Mammella M."/>
            <person name="Meijer H.J."/>
            <person name="Morris P."/>
            <person name="Nusbaum C."/>
            <person name="Oome S."/>
            <person name="Phillips A.J."/>
            <person name="van Rooyen D."/>
            <person name="Rzeszutek E."/>
            <person name="Saraiva M."/>
            <person name="Secombes C.J."/>
            <person name="Seidl M.F."/>
            <person name="Snel B."/>
            <person name="Stassen J.H."/>
            <person name="Sykes S."/>
            <person name="Tripathy S."/>
            <person name="van den Berg H."/>
            <person name="Vega-Arreguin J.C."/>
            <person name="Wawra S."/>
            <person name="Young S.K."/>
            <person name="Zeng Q."/>
            <person name="Dieguez-Uribeondo J."/>
            <person name="Russ C."/>
            <person name="Tyler B.M."/>
            <person name="van West P."/>
        </authorList>
    </citation>
    <scope>NUCLEOTIDE SEQUENCE [LARGE SCALE GENOMIC DNA]</scope>
    <source>
        <strain evidence="1 2">CBS 223.65</strain>
    </source>
</reference>
<dbReference type="OMA" id="HERANDG"/>
<dbReference type="RefSeq" id="XP_012209002.1">
    <property type="nucleotide sequence ID" value="XM_012353612.1"/>
</dbReference>
<protein>
    <submittedName>
        <fullName evidence="1">Uncharacterized protein</fullName>
    </submittedName>
</protein>
<accession>A0A067C0D4</accession>